<dbReference type="Proteomes" id="UP000694925">
    <property type="component" value="Unplaced"/>
</dbReference>
<dbReference type="AlphaFoldDB" id="A0AAJ7RYM0"/>
<gene>
    <name evidence="4 5" type="primary">LOC108623460</name>
</gene>
<evidence type="ECO:0000313" key="5">
    <source>
        <dbReference type="RefSeq" id="XP_026668125.1"/>
    </source>
</evidence>
<evidence type="ECO:0000313" key="3">
    <source>
        <dbReference type="Proteomes" id="UP000694925"/>
    </source>
</evidence>
<protein>
    <submittedName>
        <fullName evidence="4 5">Trichohyalin-like isoform X1</fullName>
    </submittedName>
</protein>
<feature type="coiled-coil region" evidence="1">
    <location>
        <begin position="408"/>
        <end position="579"/>
    </location>
</feature>
<feature type="coiled-coil region" evidence="1">
    <location>
        <begin position="305"/>
        <end position="367"/>
    </location>
</feature>
<organism evidence="3 4">
    <name type="scientific">Ceratina calcarata</name>
    <dbReference type="NCBI Taxonomy" id="156304"/>
    <lineage>
        <taxon>Eukaryota</taxon>
        <taxon>Metazoa</taxon>
        <taxon>Ecdysozoa</taxon>
        <taxon>Arthropoda</taxon>
        <taxon>Hexapoda</taxon>
        <taxon>Insecta</taxon>
        <taxon>Pterygota</taxon>
        <taxon>Neoptera</taxon>
        <taxon>Endopterygota</taxon>
        <taxon>Hymenoptera</taxon>
        <taxon>Apocrita</taxon>
        <taxon>Aculeata</taxon>
        <taxon>Apoidea</taxon>
        <taxon>Anthophila</taxon>
        <taxon>Apidae</taxon>
        <taxon>Ceratina</taxon>
        <taxon>Zadontomerus</taxon>
    </lineage>
</organism>
<dbReference type="RefSeq" id="XP_026668125.1">
    <property type="nucleotide sequence ID" value="XM_026812324.1"/>
</dbReference>
<name>A0AAJ7RYM0_9HYME</name>
<sequence length="959" mass="113123">MEQRDPRTNVVKSHSASPRKIPSTAWDVESSGGDGIPPAHRRTPNTPHLSPHKYPKTPQSGESSKRERSSSQLEHQKRKGRSPSKGSPEKIPKRCNSGYFADSMIRQWTKHVGIQSPFSQTEQENVLAEEMKQMCALKDVRIQKLMKKLETAEETISSLSGRLQTQQEASTEILKELNNDGELISNYCRELAEGLKGFQEHKDNLSEMYNVILVNQRDYVEKLQNELSAVKVNDEECKKNINTMRNQVMKKEERIRELEIVEIEWKKQLQDLEEKSMLERNKLLMVHADEISQLTKRSEYLTSTNQELQIQLQRIVEEKEALVKDLQLIENKYNHVHSNYANLENKLKAVQTDNLNLEKSLKDVQHNDEKKIFELNRKIRVLEMEKERVYSEKSLNAKEIENYYKSREEKYKAEIEKLKEDYNVQATEMKKIEAEYSALIKSREDEHKVEIEKLKENYDVQLMEMKKNEAEHSALIKSREDEHKVEIEKLKENYDVQLMEMKKNEAEHSALIKSREDEHKVEIQKLKQDYDVQLMEMKKIEVEHSALIKSREDEHKVEIEKLKQDYDVQLMEMKKIEARNSALLKSWEDEHKVEIEKLKGDYDVQLTKMKKIEAWNSALIKSREDDHKAEIEKLKKDYDAKLTEINEQNKIIQEKESFEKLQKYLQEREEKQKLEDARIQQATREIANLGKYLKERDENLFRKEKEVLEKLREDVKETTDDRKYDDRQVDEEFKSVENCRKEKKADRSGQEEEELNKLPMNVNKNVPRTRKSAKVIKVASVSEIEFDNLLKDIKEKDRNELTQDSPIKAKRAVRKRTKPVMTETVKETGNQVQIDQLLEGVSKNSFSGRSEEMSLQQMMREDEYDFISEVERTYSKSQREAGILKENTLSHFDDRIEKIKGKNEVSLKTYFSCIRRIIKSANIILHKQNKDIPSPKKIFTTGLRQYSKPKSQPRKWGKF</sequence>
<feature type="region of interest" description="Disordered" evidence="2">
    <location>
        <begin position="1"/>
        <end position="96"/>
    </location>
</feature>
<feature type="coiled-coil region" evidence="1">
    <location>
        <begin position="220"/>
        <end position="275"/>
    </location>
</feature>
<keyword evidence="3" id="KW-1185">Reference proteome</keyword>
<feature type="coiled-coil region" evidence="1">
    <location>
        <begin position="624"/>
        <end position="721"/>
    </location>
</feature>
<proteinExistence type="predicted"/>
<feature type="compositionally biased region" description="Basic and acidic residues" evidence="2">
    <location>
        <begin position="738"/>
        <end position="750"/>
    </location>
</feature>
<feature type="coiled-coil region" evidence="1">
    <location>
        <begin position="142"/>
        <end position="169"/>
    </location>
</feature>
<keyword evidence="1" id="KW-0175">Coiled coil</keyword>
<dbReference type="RefSeq" id="XP_026668124.1">
    <property type="nucleotide sequence ID" value="XM_026812323.1"/>
</dbReference>
<reference evidence="4 5" key="1">
    <citation type="submission" date="2025-04" db="UniProtKB">
        <authorList>
            <consortium name="RefSeq"/>
        </authorList>
    </citation>
    <scope>IDENTIFICATION</scope>
    <source>
        <tissue evidence="4 5">Whole body</tissue>
    </source>
</reference>
<evidence type="ECO:0000256" key="1">
    <source>
        <dbReference type="SAM" id="Coils"/>
    </source>
</evidence>
<accession>A0AAJ7RYM0</accession>
<evidence type="ECO:0000313" key="4">
    <source>
        <dbReference type="RefSeq" id="XP_026668124.1"/>
    </source>
</evidence>
<feature type="region of interest" description="Disordered" evidence="2">
    <location>
        <begin position="939"/>
        <end position="959"/>
    </location>
</feature>
<dbReference type="GeneID" id="108623460"/>
<feature type="region of interest" description="Disordered" evidence="2">
    <location>
        <begin position="738"/>
        <end position="758"/>
    </location>
</feature>
<evidence type="ECO:0000256" key="2">
    <source>
        <dbReference type="SAM" id="MobiDB-lite"/>
    </source>
</evidence>